<name>A0A0B7ICL6_9FLAO</name>
<accession>A0A0B7ICL6</accession>
<protein>
    <submittedName>
        <fullName evidence="1">Uncharacterized protein</fullName>
    </submittedName>
</protein>
<gene>
    <name evidence="1" type="ORF">CCAND38_890001</name>
</gene>
<dbReference type="Proteomes" id="UP000045051">
    <property type="component" value="Unassembled WGS sequence"/>
</dbReference>
<evidence type="ECO:0000313" key="2">
    <source>
        <dbReference type="Proteomes" id="UP000045051"/>
    </source>
</evidence>
<keyword evidence="2" id="KW-1185">Reference proteome</keyword>
<evidence type="ECO:0000313" key="1">
    <source>
        <dbReference type="EMBL" id="CEN49661.1"/>
    </source>
</evidence>
<dbReference type="AlphaFoldDB" id="A0A0B7ICL6"/>
<sequence length="38" mass="4580">MTIEAPEKLPQGTYYYIIEYTDNNNKKHTKGSWLYIKK</sequence>
<dbReference type="EMBL" id="CDOI01000205">
    <property type="protein sequence ID" value="CEN49661.1"/>
    <property type="molecule type" value="Genomic_DNA"/>
</dbReference>
<proteinExistence type="predicted"/>
<reference evidence="1 2" key="1">
    <citation type="submission" date="2015-01" db="EMBL/GenBank/DDBJ databases">
        <authorList>
            <person name="Xiang T."/>
            <person name="Song Y."/>
            <person name="Huang L."/>
            <person name="Wang B."/>
            <person name="Wu P."/>
        </authorList>
    </citation>
    <scope>NUCLEOTIDE SEQUENCE [LARGE SCALE GENOMIC DNA]</scope>
    <source>
        <strain evidence="1 2">CcD38</strain>
    </source>
</reference>
<organism evidence="1 2">
    <name type="scientific">Capnocytophaga canis</name>
    <dbReference type="NCBI Taxonomy" id="1848903"/>
    <lineage>
        <taxon>Bacteria</taxon>
        <taxon>Pseudomonadati</taxon>
        <taxon>Bacteroidota</taxon>
        <taxon>Flavobacteriia</taxon>
        <taxon>Flavobacteriales</taxon>
        <taxon>Flavobacteriaceae</taxon>
        <taxon>Capnocytophaga</taxon>
    </lineage>
</organism>
<dbReference type="Pfam" id="PF13585">
    <property type="entry name" value="CHU_C"/>
    <property type="match status" value="1"/>
</dbReference>